<evidence type="ECO:0000256" key="10">
    <source>
        <dbReference type="ARBA" id="ARBA00023239"/>
    </source>
</evidence>
<keyword evidence="9" id="KW-0535">Nitrogen fixation</keyword>
<evidence type="ECO:0000256" key="7">
    <source>
        <dbReference type="ARBA" id="ARBA00023004"/>
    </source>
</evidence>
<comment type="cofactor">
    <cofactor evidence="1">
        <name>[4Fe-4S] cluster</name>
        <dbReference type="ChEBI" id="CHEBI:49883"/>
    </cofactor>
</comment>
<evidence type="ECO:0000256" key="3">
    <source>
        <dbReference type="ARBA" id="ARBA00006804"/>
    </source>
</evidence>
<evidence type="ECO:0000256" key="1">
    <source>
        <dbReference type="ARBA" id="ARBA00001966"/>
    </source>
</evidence>
<evidence type="ECO:0000313" key="13">
    <source>
        <dbReference type="EMBL" id="EES53492.1"/>
    </source>
</evidence>
<keyword evidence="7" id="KW-0408">Iron</keyword>
<evidence type="ECO:0000259" key="12">
    <source>
        <dbReference type="Pfam" id="PF04055"/>
    </source>
</evidence>
<evidence type="ECO:0000256" key="4">
    <source>
        <dbReference type="ARBA" id="ARBA00022485"/>
    </source>
</evidence>
<dbReference type="InterPro" id="IPR013785">
    <property type="entry name" value="Aldolase_TIM"/>
</dbReference>
<accession>C6HVB8</accession>
<name>C6HVB8_9BACT</name>
<dbReference type="SUPFAM" id="SSF102114">
    <property type="entry name" value="Radical SAM enzymes"/>
    <property type="match status" value="1"/>
</dbReference>
<dbReference type="AlphaFoldDB" id="C6HVB8"/>
<dbReference type="InterPro" id="IPR007197">
    <property type="entry name" value="rSAM"/>
</dbReference>
<comment type="similarity">
    <text evidence="3">Belongs to the radical SAM superfamily. NifB family.</text>
</comment>
<organism evidence="13 14">
    <name type="scientific">Leptospirillum ferrodiazotrophum</name>
    <dbReference type="NCBI Taxonomy" id="412449"/>
    <lineage>
        <taxon>Bacteria</taxon>
        <taxon>Pseudomonadati</taxon>
        <taxon>Nitrospirota</taxon>
        <taxon>Nitrospiria</taxon>
        <taxon>Nitrospirales</taxon>
        <taxon>Nitrospiraceae</taxon>
        <taxon>Leptospirillum</taxon>
    </lineage>
</organism>
<comment type="pathway">
    <text evidence="2">Cofactor biosynthesis; Fe-Mo cofactor biosynthesis.</text>
</comment>
<evidence type="ECO:0000259" key="11">
    <source>
        <dbReference type="Pfam" id="PF02579"/>
    </source>
</evidence>
<sequence length="409" mass="45185">MSSLLLRGEGGFFISHLGGILHFPLTKAAPDIKLCLSTNGLALPDMVDRIADYNVDHVTVTINMVDPEVGERIYPWIYFNKKRWKGRDAARILSERQLLGLEMLTARKILVKVNSVMIPGVNDEHLKAVNREVKKRGAFLHNIMPLISEPEHGTFYGLTGQRGPTAEELKHLQDSCEGEMNMMRHCRQCRADAVGLLGEDRSSEFTNEKIEAIEIADVSYDLSAREAYRDKVEETREKERKIKEMLAGLGRGKGLEEEAPVLVAVATAGEGLINQHFGHAREFQVYEVSATEAKFIGHRRVDLYCEGGYGEDDSLSRITEALSDCVGVMVAKVGGCPKKTLEEAGILPIDGYAYQSIKPSLLQWFSEYVEGIRSGKIVPKSSSGQTKIRSGAFTAPSPAPGQIPLAILK</sequence>
<feature type="domain" description="Radical SAM core" evidence="12">
    <location>
        <begin position="25"/>
        <end position="129"/>
    </location>
</feature>
<keyword evidence="6" id="KW-0479">Metal-binding</keyword>
<dbReference type="InterPro" id="IPR036105">
    <property type="entry name" value="DiNase_FeMo-co_biosyn_sf"/>
</dbReference>
<evidence type="ECO:0000256" key="5">
    <source>
        <dbReference type="ARBA" id="ARBA00022691"/>
    </source>
</evidence>
<dbReference type="InterPro" id="IPR034165">
    <property type="entry name" value="NifB_C"/>
</dbReference>
<proteinExistence type="inferred from homology"/>
<dbReference type="PANTHER" id="PTHR43787:SF13">
    <property type="entry name" value="FEMO COFACTOR BIOSYNTHESIS PROTEIN NIFB"/>
    <property type="match status" value="1"/>
</dbReference>
<dbReference type="PANTHER" id="PTHR43787">
    <property type="entry name" value="FEMO COFACTOR BIOSYNTHESIS PROTEIN NIFB-RELATED"/>
    <property type="match status" value="1"/>
</dbReference>
<protein>
    <submittedName>
        <fullName evidence="13">Nitrogenase cofactor biosynthesis protein (NifB)</fullName>
    </submittedName>
</protein>
<keyword evidence="4" id="KW-0004">4Fe-4S</keyword>
<dbReference type="GO" id="GO:0051539">
    <property type="term" value="F:4 iron, 4 sulfur cluster binding"/>
    <property type="evidence" value="ECO:0007669"/>
    <property type="project" value="UniProtKB-KW"/>
</dbReference>
<gene>
    <name evidence="13" type="ORF">UBAL3_78920085</name>
</gene>
<keyword evidence="5" id="KW-0949">S-adenosyl-L-methionine</keyword>
<reference evidence="13 14" key="1">
    <citation type="journal article" date="2009" name="Appl. Environ. Microbiol.">
        <title>Community genomic and proteomic analyses of chemoautotrophic iron-oxidizing "Leptospirillum rubarum" (Group II) and "Leptospirillum ferrodiazotrophum" (Group III) bacteria in acid mine drainage biofilms.</title>
        <authorList>
            <person name="Goltsman D.S."/>
            <person name="Denef V.J."/>
            <person name="Singer S.W."/>
            <person name="VerBerkmoes N.C."/>
            <person name="Lefsrud M."/>
            <person name="Mueller R.S."/>
            <person name="Dick G.J."/>
            <person name="Sun C.L."/>
            <person name="Wheeler K.E."/>
            <person name="Zemla A."/>
            <person name="Baker B.J."/>
            <person name="Hauser L."/>
            <person name="Land M."/>
            <person name="Shah M.B."/>
            <person name="Thelen M.P."/>
            <person name="Hettich R.L."/>
            <person name="Banfield J.F."/>
        </authorList>
    </citation>
    <scope>NUCLEOTIDE SEQUENCE [LARGE SCALE GENOMIC DNA]</scope>
</reference>
<dbReference type="Gene3D" id="3.30.420.130">
    <property type="entry name" value="Dinitrogenase iron-molybdenum cofactor biosynthesis domain"/>
    <property type="match status" value="1"/>
</dbReference>
<dbReference type="UniPathway" id="UPA00782"/>
<keyword evidence="10" id="KW-0456">Lyase</keyword>
<keyword evidence="8" id="KW-0411">Iron-sulfur</keyword>
<dbReference type="Pfam" id="PF04055">
    <property type="entry name" value="Radical_SAM"/>
    <property type="match status" value="1"/>
</dbReference>
<dbReference type="Pfam" id="PF02579">
    <property type="entry name" value="Nitro_FeMo-Co"/>
    <property type="match status" value="1"/>
</dbReference>
<dbReference type="GO" id="GO:0016829">
    <property type="term" value="F:lyase activity"/>
    <property type="evidence" value="ECO:0007669"/>
    <property type="project" value="UniProtKB-KW"/>
</dbReference>
<dbReference type="GO" id="GO:0046872">
    <property type="term" value="F:metal ion binding"/>
    <property type="evidence" value="ECO:0007669"/>
    <property type="project" value="UniProtKB-KW"/>
</dbReference>
<dbReference type="NCBIfam" id="TIGR01290">
    <property type="entry name" value="nifB"/>
    <property type="match status" value="1"/>
</dbReference>
<dbReference type="CDD" id="cd00852">
    <property type="entry name" value="NifB"/>
    <property type="match status" value="1"/>
</dbReference>
<evidence type="ECO:0000256" key="2">
    <source>
        <dbReference type="ARBA" id="ARBA00005155"/>
    </source>
</evidence>
<dbReference type="InterPro" id="IPR003731">
    <property type="entry name" value="Di-Nase_FeMo-co_biosynth"/>
</dbReference>
<feature type="domain" description="Dinitrogenase iron-molybdenum cofactor biosynthesis" evidence="11">
    <location>
        <begin position="271"/>
        <end position="363"/>
    </location>
</feature>
<dbReference type="EMBL" id="GG693862">
    <property type="protein sequence ID" value="EES53492.1"/>
    <property type="molecule type" value="Genomic_DNA"/>
</dbReference>
<dbReference type="Proteomes" id="UP000009374">
    <property type="component" value="Unassembled WGS sequence"/>
</dbReference>
<dbReference type="Gene3D" id="3.20.20.70">
    <property type="entry name" value="Aldolase class I"/>
    <property type="match status" value="1"/>
</dbReference>
<dbReference type="SUPFAM" id="SSF53146">
    <property type="entry name" value="Nitrogenase accessory factor-like"/>
    <property type="match status" value="1"/>
</dbReference>
<dbReference type="InterPro" id="IPR005980">
    <property type="entry name" value="Nase_CF_NifB"/>
</dbReference>
<evidence type="ECO:0000256" key="8">
    <source>
        <dbReference type="ARBA" id="ARBA00023014"/>
    </source>
</evidence>
<evidence type="ECO:0000256" key="9">
    <source>
        <dbReference type="ARBA" id="ARBA00023231"/>
    </source>
</evidence>
<keyword evidence="14" id="KW-1185">Reference proteome</keyword>
<dbReference type="InterPro" id="IPR058240">
    <property type="entry name" value="rSAM_sf"/>
</dbReference>
<evidence type="ECO:0000256" key="6">
    <source>
        <dbReference type="ARBA" id="ARBA00022723"/>
    </source>
</evidence>
<evidence type="ECO:0000313" key="14">
    <source>
        <dbReference type="Proteomes" id="UP000009374"/>
    </source>
</evidence>